<dbReference type="Proteomes" id="UP000008827">
    <property type="component" value="Chromosome 7"/>
</dbReference>
<evidence type="ECO:0000313" key="3">
    <source>
        <dbReference type="Proteomes" id="UP000008827"/>
    </source>
</evidence>
<dbReference type="Gramene" id="RCW19348">
    <property type="protein sequence ID" value="RCW19348"/>
    <property type="gene ID" value="GLYMA_07G163500"/>
</dbReference>
<gene>
    <name evidence="1" type="ORF">GLYMA_07G163500</name>
</gene>
<accession>A0A368UHZ4</accession>
<reference evidence="1" key="2">
    <citation type="submission" date="2018-07" db="EMBL/GenBank/DDBJ databases">
        <title>WGS assembly of Glycine max.</title>
        <authorList>
            <person name="Schmutz J."/>
            <person name="Cannon S."/>
            <person name="Schlueter J."/>
            <person name="Ma J."/>
            <person name="Mitros T."/>
            <person name="Nelson W."/>
            <person name="Hyten D."/>
            <person name="Song Q."/>
            <person name="Thelen J."/>
            <person name="Cheng J."/>
            <person name="Xu D."/>
            <person name="Hellsten U."/>
            <person name="May G."/>
            <person name="Yu Y."/>
            <person name="Sakurai T."/>
            <person name="Umezawa T."/>
            <person name="Bhattacharyya M."/>
            <person name="Sandhu D."/>
            <person name="Valliyodan B."/>
            <person name="Lindquist E."/>
            <person name="Peto M."/>
            <person name="Grant D."/>
            <person name="Shu S."/>
            <person name="Goodstein D."/>
            <person name="Barry K."/>
            <person name="Futrell-Griggs M."/>
            <person name="Abernathy B."/>
            <person name="Du J."/>
            <person name="Tian Z."/>
            <person name="Zhu L."/>
            <person name="Gill N."/>
            <person name="Joshi T."/>
            <person name="Libault M."/>
            <person name="Sethuraman A."/>
            <person name="Zhang X."/>
            <person name="Shinozaki K."/>
            <person name="Nguyen H."/>
            <person name="Wing R."/>
            <person name="Cregan P."/>
            <person name="Specht J."/>
            <person name="Grimwood J."/>
            <person name="Rokhsar D."/>
            <person name="Stacey G."/>
            <person name="Shoemaker R."/>
            <person name="Jackson S."/>
        </authorList>
    </citation>
    <scope>NUCLEOTIDE SEQUENCE</scope>
    <source>
        <tissue evidence="1">Callus</tissue>
    </source>
</reference>
<sequence>MDPISIKLDDDNFPAWKAEVLGKIKERNLEKFMTMKDLGGRPPKSSEEYKSWKEQDQVLYRWLLASLSTKILHGIARCEYALELWKVIEVYFLDLEIEDLRKQYKSNLEETIILQLMRGKIHANAVECPETSNENEAIEEVRGPESAADILSMKPGTSGSA</sequence>
<protein>
    <recommendedName>
        <fullName evidence="4">Retrotransposon Copia-like N-terminal domain-containing protein</fullName>
    </recommendedName>
</protein>
<evidence type="ECO:0000313" key="2">
    <source>
        <dbReference type="EnsemblPlants" id="RCW19348"/>
    </source>
</evidence>
<dbReference type="InParanoid" id="A0A368UHZ4"/>
<keyword evidence="3" id="KW-1185">Reference proteome</keyword>
<organism evidence="1">
    <name type="scientific">Glycine max</name>
    <name type="common">Soybean</name>
    <name type="synonym">Glycine hispida</name>
    <dbReference type="NCBI Taxonomy" id="3847"/>
    <lineage>
        <taxon>Eukaryota</taxon>
        <taxon>Viridiplantae</taxon>
        <taxon>Streptophyta</taxon>
        <taxon>Embryophyta</taxon>
        <taxon>Tracheophyta</taxon>
        <taxon>Spermatophyta</taxon>
        <taxon>Magnoliopsida</taxon>
        <taxon>eudicotyledons</taxon>
        <taxon>Gunneridae</taxon>
        <taxon>Pentapetalae</taxon>
        <taxon>rosids</taxon>
        <taxon>fabids</taxon>
        <taxon>Fabales</taxon>
        <taxon>Fabaceae</taxon>
        <taxon>Papilionoideae</taxon>
        <taxon>50 kb inversion clade</taxon>
        <taxon>NPAAA clade</taxon>
        <taxon>indigoferoid/millettioid clade</taxon>
        <taxon>Phaseoleae</taxon>
        <taxon>Glycine</taxon>
        <taxon>Glycine subgen. Soja</taxon>
    </lineage>
</organism>
<reference evidence="1 2" key="1">
    <citation type="journal article" date="2010" name="Nature">
        <title>Genome sequence of the palaeopolyploid soybean.</title>
        <authorList>
            <person name="Schmutz J."/>
            <person name="Cannon S.B."/>
            <person name="Schlueter J."/>
            <person name="Ma J."/>
            <person name="Mitros T."/>
            <person name="Nelson W."/>
            <person name="Hyten D.L."/>
            <person name="Song Q."/>
            <person name="Thelen J.J."/>
            <person name="Cheng J."/>
            <person name="Xu D."/>
            <person name="Hellsten U."/>
            <person name="May G.D."/>
            <person name="Yu Y."/>
            <person name="Sakurai T."/>
            <person name="Umezawa T."/>
            <person name="Bhattacharyya M.K."/>
            <person name="Sandhu D."/>
            <person name="Valliyodan B."/>
            <person name="Lindquist E."/>
            <person name="Peto M."/>
            <person name="Grant D."/>
            <person name="Shu S."/>
            <person name="Goodstein D."/>
            <person name="Barry K."/>
            <person name="Futrell-Griggs M."/>
            <person name="Abernathy B."/>
            <person name="Du J."/>
            <person name="Tian Z."/>
            <person name="Zhu L."/>
            <person name="Gill N."/>
            <person name="Joshi T."/>
            <person name="Libault M."/>
            <person name="Sethuraman A."/>
            <person name="Zhang X.-C."/>
            <person name="Shinozaki K."/>
            <person name="Nguyen H.T."/>
            <person name="Wing R.A."/>
            <person name="Cregan P."/>
            <person name="Specht J."/>
            <person name="Grimwood J."/>
            <person name="Rokhsar D."/>
            <person name="Stacey G."/>
            <person name="Shoemaker R.C."/>
            <person name="Jackson S.A."/>
        </authorList>
    </citation>
    <scope>NUCLEOTIDE SEQUENCE [LARGE SCALE GENOMIC DNA]</scope>
    <source>
        <strain evidence="2">cv. Williams 82</strain>
        <tissue evidence="1">Callus</tissue>
    </source>
</reference>
<dbReference type="EnsemblPlants" id="RCW19348">
    <property type="protein sequence ID" value="RCW19348"/>
    <property type="gene ID" value="GLYMA_07G163500"/>
</dbReference>
<reference evidence="2" key="3">
    <citation type="submission" date="2019-01" db="UniProtKB">
        <authorList>
            <consortium name="EnsemblPlants"/>
        </authorList>
    </citation>
    <scope>IDENTIFICATION</scope>
    <source>
        <strain evidence="2">Williams 82</strain>
    </source>
</reference>
<proteinExistence type="predicted"/>
<dbReference type="EMBL" id="CM000840">
    <property type="protein sequence ID" value="RCW19348.1"/>
    <property type="molecule type" value="Genomic_DNA"/>
</dbReference>
<evidence type="ECO:0008006" key="4">
    <source>
        <dbReference type="Google" id="ProtNLM"/>
    </source>
</evidence>
<dbReference type="AlphaFoldDB" id="A0A368UHZ4"/>
<dbReference type="OrthoDB" id="1745344at2759"/>
<evidence type="ECO:0000313" key="1">
    <source>
        <dbReference type="EMBL" id="RCW19348.1"/>
    </source>
</evidence>
<name>A0A368UHZ4_SOYBN</name>